<dbReference type="Proteomes" id="UP000006002">
    <property type="component" value="Unassembled WGS sequence"/>
</dbReference>
<accession>A5ZPY2</accession>
<dbReference type="InterPro" id="IPR027924">
    <property type="entry name" value="XkdF"/>
</dbReference>
<reference evidence="3 4" key="2">
    <citation type="submission" date="2007-04" db="EMBL/GenBank/DDBJ databases">
        <title>Draft genome sequence of Ruminococcus obeum (ATCC 29174).</title>
        <authorList>
            <person name="Sudarsanam P."/>
            <person name="Ley R."/>
            <person name="Guruge J."/>
            <person name="Turnbaugh P.J."/>
            <person name="Mahowald M."/>
            <person name="Liep D."/>
            <person name="Gordon J."/>
        </authorList>
    </citation>
    <scope>NUCLEOTIDE SEQUENCE [LARGE SCALE GENOMIC DNA]</scope>
    <source>
        <strain evidence="3 4">ATCC 29174</strain>
    </source>
</reference>
<dbReference type="RefSeq" id="WP_005424383.1">
    <property type="nucleotide sequence ID" value="NZ_CP102265.1"/>
</dbReference>
<sequence length="475" mass="52597">MKRRRWHGTRAPCFFNALKSKIQKFMKGAKEVPKGNIVKSYAISDAKIGFVSLVDKAANKHKFLITKSEGDTATIQIYGRIVKADEDKHYVTGIVYEPMTEDTDGNYMTEEEITKAAHWFMKNSGKPDIQHCFEKADNVEIVESYVAKSDMEIEGQQIKKGTWLMTMEVADDDVWGKIEKGEITGFSMGGTGNYSTEDVVLSDPDNSIEKTQKKGIMKAVVDAVSKALHLDSTDVIEKGAVKDSYNKRIVRDNFWTAYYSLSDYLLETYNPQTGCYEPIHDETTIREALEDFNSIVVDLLADKDGVFKSIEKAGKKISTQNMETLKGIHESMGAFLEKFKEEEDEEVNKAEIEKTVTEAIAKAMSNLTVTPAISAPNAEGNVTKGETNQTAAPGNSGASEAFTAADIEKMVGEAIQKAMQPKEEPVTKESVEQMIQDAVAKAMEPVMKSVGVPSSLNDANLQKGADEEHYLHGFL</sequence>
<evidence type="ECO:0000313" key="4">
    <source>
        <dbReference type="Proteomes" id="UP000006002"/>
    </source>
</evidence>
<name>A5ZPY2_9FIRM</name>
<organism evidence="3 4">
    <name type="scientific">Blautia obeum ATCC 29174</name>
    <dbReference type="NCBI Taxonomy" id="411459"/>
    <lineage>
        <taxon>Bacteria</taxon>
        <taxon>Bacillati</taxon>
        <taxon>Bacillota</taxon>
        <taxon>Clostridia</taxon>
        <taxon>Lachnospirales</taxon>
        <taxon>Lachnospiraceae</taxon>
        <taxon>Blautia</taxon>
    </lineage>
</organism>
<evidence type="ECO:0000313" key="3">
    <source>
        <dbReference type="EMBL" id="EDM88146.1"/>
    </source>
</evidence>
<dbReference type="Pfam" id="PF14550">
    <property type="entry name" value="Peptidase_S78_2"/>
    <property type="match status" value="1"/>
</dbReference>
<dbReference type="eggNOG" id="COG0338">
    <property type="taxonomic scope" value="Bacteria"/>
</dbReference>
<evidence type="ECO:0000259" key="2">
    <source>
        <dbReference type="Pfam" id="PF14550"/>
    </source>
</evidence>
<proteinExistence type="predicted"/>
<feature type="domain" description="Phage-like element PBSX protein XkdF" evidence="2">
    <location>
        <begin position="81"/>
        <end position="193"/>
    </location>
</feature>
<dbReference type="EMBL" id="AAVO02000003">
    <property type="protein sequence ID" value="EDM88146.1"/>
    <property type="molecule type" value="Genomic_DNA"/>
</dbReference>
<dbReference type="HOGENOM" id="CLU_574497_0_0_9"/>
<reference evidence="3 4" key="1">
    <citation type="submission" date="2007-03" db="EMBL/GenBank/DDBJ databases">
        <authorList>
            <person name="Fulton L."/>
            <person name="Clifton S."/>
            <person name="Fulton B."/>
            <person name="Xu J."/>
            <person name="Minx P."/>
            <person name="Pepin K.H."/>
            <person name="Johnson M."/>
            <person name="Thiruvilangam P."/>
            <person name="Bhonagiri V."/>
            <person name="Nash W.E."/>
            <person name="Mardis E.R."/>
            <person name="Wilson R.K."/>
        </authorList>
    </citation>
    <scope>NUCLEOTIDE SEQUENCE [LARGE SCALE GENOMIC DNA]</scope>
    <source>
        <strain evidence="3 4">ATCC 29174</strain>
    </source>
</reference>
<comment type="caution">
    <text evidence="3">The sequence shown here is derived from an EMBL/GenBank/DDBJ whole genome shotgun (WGS) entry which is preliminary data.</text>
</comment>
<gene>
    <name evidence="3" type="ORF">RUMOBE_01052</name>
</gene>
<protein>
    <recommendedName>
        <fullName evidence="2">Phage-like element PBSX protein XkdF domain-containing protein</fullName>
    </recommendedName>
</protein>
<feature type="region of interest" description="Disordered" evidence="1">
    <location>
        <begin position="375"/>
        <end position="398"/>
    </location>
</feature>
<feature type="compositionally biased region" description="Polar residues" evidence="1">
    <location>
        <begin position="384"/>
        <end position="398"/>
    </location>
</feature>
<dbReference type="GeneID" id="79804342"/>
<dbReference type="AlphaFoldDB" id="A5ZPY2"/>
<evidence type="ECO:0000256" key="1">
    <source>
        <dbReference type="SAM" id="MobiDB-lite"/>
    </source>
</evidence>